<keyword evidence="10" id="KW-1185">Reference proteome</keyword>
<evidence type="ECO:0000259" key="8">
    <source>
        <dbReference type="Pfam" id="PF05199"/>
    </source>
</evidence>
<feature type="compositionally biased region" description="Low complexity" evidence="5">
    <location>
        <begin position="698"/>
        <end position="711"/>
    </location>
</feature>
<keyword evidence="6" id="KW-0812">Transmembrane</keyword>
<organism evidence="9 10">
    <name type="scientific">Orchesella dallaii</name>
    <dbReference type="NCBI Taxonomy" id="48710"/>
    <lineage>
        <taxon>Eukaryota</taxon>
        <taxon>Metazoa</taxon>
        <taxon>Ecdysozoa</taxon>
        <taxon>Arthropoda</taxon>
        <taxon>Hexapoda</taxon>
        <taxon>Collembola</taxon>
        <taxon>Entomobryomorpha</taxon>
        <taxon>Entomobryoidea</taxon>
        <taxon>Orchesellidae</taxon>
        <taxon>Orchesellinae</taxon>
        <taxon>Orchesella</taxon>
    </lineage>
</organism>
<accession>A0ABP1PUX6</accession>
<evidence type="ECO:0008006" key="11">
    <source>
        <dbReference type="Google" id="ProtNLM"/>
    </source>
</evidence>
<feature type="region of interest" description="Disordered" evidence="5">
    <location>
        <begin position="690"/>
        <end position="721"/>
    </location>
</feature>
<dbReference type="Gene3D" id="3.50.50.60">
    <property type="entry name" value="FAD/NAD(P)-binding domain"/>
    <property type="match status" value="1"/>
</dbReference>
<keyword evidence="3" id="KW-0285">Flavoprotein</keyword>
<evidence type="ECO:0000313" key="10">
    <source>
        <dbReference type="Proteomes" id="UP001642540"/>
    </source>
</evidence>
<evidence type="ECO:0000256" key="6">
    <source>
        <dbReference type="SAM" id="Phobius"/>
    </source>
</evidence>
<dbReference type="Pfam" id="PF05199">
    <property type="entry name" value="GMC_oxred_C"/>
    <property type="match status" value="1"/>
</dbReference>
<evidence type="ECO:0000256" key="5">
    <source>
        <dbReference type="SAM" id="MobiDB-lite"/>
    </source>
</evidence>
<comment type="cofactor">
    <cofactor evidence="1">
        <name>FAD</name>
        <dbReference type="ChEBI" id="CHEBI:57692"/>
    </cofactor>
</comment>
<evidence type="ECO:0000256" key="1">
    <source>
        <dbReference type="ARBA" id="ARBA00001974"/>
    </source>
</evidence>
<evidence type="ECO:0000256" key="3">
    <source>
        <dbReference type="ARBA" id="ARBA00022630"/>
    </source>
</evidence>
<dbReference type="PANTHER" id="PTHR11552">
    <property type="entry name" value="GLUCOSE-METHANOL-CHOLINE GMC OXIDOREDUCTASE"/>
    <property type="match status" value="1"/>
</dbReference>
<comment type="similarity">
    <text evidence="2">Belongs to the GMC oxidoreductase family.</text>
</comment>
<dbReference type="InterPro" id="IPR000172">
    <property type="entry name" value="GMC_OxRdtase_N"/>
</dbReference>
<dbReference type="PANTHER" id="PTHR11552:SF147">
    <property type="entry name" value="CHOLINE DEHYDROGENASE, MITOCHONDRIAL"/>
    <property type="match status" value="1"/>
</dbReference>
<gene>
    <name evidence="9" type="ORF">ODALV1_LOCUS3463</name>
</gene>
<evidence type="ECO:0000259" key="7">
    <source>
        <dbReference type="Pfam" id="PF00732"/>
    </source>
</evidence>
<feature type="domain" description="Glucose-methanol-choline oxidoreductase C-terminal" evidence="8">
    <location>
        <begin position="488"/>
        <end position="621"/>
    </location>
</feature>
<dbReference type="Gene3D" id="3.30.560.10">
    <property type="entry name" value="Glucose Oxidase, domain 3"/>
    <property type="match status" value="1"/>
</dbReference>
<dbReference type="SUPFAM" id="SSF54373">
    <property type="entry name" value="FAD-linked reductases, C-terminal domain"/>
    <property type="match status" value="1"/>
</dbReference>
<proteinExistence type="inferred from homology"/>
<evidence type="ECO:0000256" key="4">
    <source>
        <dbReference type="ARBA" id="ARBA00022827"/>
    </source>
</evidence>
<keyword evidence="6" id="KW-0472">Membrane</keyword>
<comment type="caution">
    <text evidence="9">The sequence shown here is derived from an EMBL/GenBank/DDBJ whole genome shotgun (WGS) entry which is preliminary data.</text>
</comment>
<keyword evidence="6" id="KW-1133">Transmembrane helix</keyword>
<dbReference type="InterPro" id="IPR036188">
    <property type="entry name" value="FAD/NAD-bd_sf"/>
</dbReference>
<evidence type="ECO:0000313" key="9">
    <source>
        <dbReference type="EMBL" id="CAL8076415.1"/>
    </source>
</evidence>
<reference evidence="9 10" key="1">
    <citation type="submission" date="2024-08" db="EMBL/GenBank/DDBJ databases">
        <authorList>
            <person name="Cucini C."/>
            <person name="Frati F."/>
        </authorList>
    </citation>
    <scope>NUCLEOTIDE SEQUENCE [LARGE SCALE GENOMIC DNA]</scope>
</reference>
<feature type="domain" description="Glucose-methanol-choline oxidoreductase N-terminal" evidence="7">
    <location>
        <begin position="67"/>
        <end position="376"/>
    </location>
</feature>
<dbReference type="Pfam" id="PF00732">
    <property type="entry name" value="GMC_oxred_N"/>
    <property type="match status" value="1"/>
</dbReference>
<sequence>MTVINAINSILKVFPDRWPIPLPASAVIVVALTLSINTWVAFDRAKDFVTENEIINLSPKYCQDSTFDYIIVGAGAAGMIVATRLANASRGATVLLLEAGGEPSLLNEIPSMDFFLLNQKANTWIYNSTPQAYACGGCDDRRSLTTRGRMLGGSSSTSFMLHVRGNREDFNRWQHEDAGGDPQWSYKELLPYFRKSEDYNGAYANQAESYLYHGKGGLLNIATHDYMPGTDQFLDAAREKGYRIGDYNGRDQEVFSPIDVHTQNGYRESTYRAFYKDTGKPNNLCIRKYAHVTKLNFANSNSHGSYKERPKAIGVTYTRHKKEYSVFVRKEVILSAGTMGSAKLLLLSGVGPAYDLQAMNIPVVMDLPVGHNLQDQAYTIVGPFLKSPSLNPNRDITPQAAASFLLSGSGAIAAPAGLAGIAFFKSPYAKPSYADLELVQFSVALYPELPRDLNRFFGIRESLLDSWFNPYHLQNTDARFLVLWVGRPKSVGQLRLASSNPEDNPIMDPQYLKHPEDSEALLYGFKKVVDLFENTRSLNTPIFPKPVPGCENLVFKSDNYYRCVIRQLSGSIYHHVGTCALGKVVDNSLRVKGIDGLRVIDASVIPRSPNGDTQAATIMIAEKGADLVIYGDKGWSGLKDDYYEHEKYNEVDLDNLYNQIKGVHNYKTFNGIDDELHDYGREKSKIYQEHEQRNNAVPYPSFTPSSPPTSRSSEEEPEKILQASVAETNVGSSEEMNVNAANFQRSPLHQAMQSQEYLYW</sequence>
<name>A0ABP1PUX6_9HEXA</name>
<protein>
    <recommendedName>
        <fullName evidence="11">Glucose dehydrogenase [FAD, quinone]</fullName>
    </recommendedName>
</protein>
<dbReference type="EMBL" id="CAXLJM020000011">
    <property type="protein sequence ID" value="CAL8076415.1"/>
    <property type="molecule type" value="Genomic_DNA"/>
</dbReference>
<dbReference type="InterPro" id="IPR007867">
    <property type="entry name" value="GMC_OxRtase_C"/>
</dbReference>
<keyword evidence="4" id="KW-0274">FAD</keyword>
<dbReference type="SUPFAM" id="SSF51905">
    <property type="entry name" value="FAD/NAD(P)-binding domain"/>
    <property type="match status" value="1"/>
</dbReference>
<dbReference type="Proteomes" id="UP001642540">
    <property type="component" value="Unassembled WGS sequence"/>
</dbReference>
<feature type="transmembrane region" description="Helical" evidence="6">
    <location>
        <begin position="20"/>
        <end position="42"/>
    </location>
</feature>
<dbReference type="InterPro" id="IPR012132">
    <property type="entry name" value="GMC_OxRdtase"/>
</dbReference>
<evidence type="ECO:0000256" key="2">
    <source>
        <dbReference type="ARBA" id="ARBA00010790"/>
    </source>
</evidence>